<evidence type="ECO:0000256" key="13">
    <source>
        <dbReference type="ARBA" id="ARBA00023935"/>
    </source>
</evidence>
<evidence type="ECO:0000256" key="7">
    <source>
        <dbReference type="ARBA" id="ARBA00022679"/>
    </source>
</evidence>
<proteinExistence type="inferred from homology"/>
<evidence type="ECO:0000313" key="20">
    <source>
        <dbReference type="Proteomes" id="UP001056455"/>
    </source>
</evidence>
<evidence type="ECO:0000256" key="9">
    <source>
        <dbReference type="ARBA" id="ARBA00022723"/>
    </source>
</evidence>
<keyword evidence="8 17" id="KW-0812">Transmembrane</keyword>
<evidence type="ECO:0000256" key="11">
    <source>
        <dbReference type="ARBA" id="ARBA00022989"/>
    </source>
</evidence>
<comment type="function">
    <text evidence="17">Catalyzes the conjugation of the 1'-hydroxyl group of D-myo-inositol-3-phosphate (also named L-myo-inositol-1-phosphate) with a lipid tail of cytidine diphosphate diacylglycerol (CDP-DAG), forming phosphatidylinositol phosphate (PIP) and CMP. PIP is a precursor of phosphatidylinositol (PI) which is an essential lipid required for cell wall formation.</text>
</comment>
<keyword evidence="17" id="KW-0443">Lipid metabolism</keyword>
<keyword evidence="20" id="KW-1185">Reference proteome</keyword>
<comment type="pathway">
    <text evidence="2 17">Phospholipid metabolism; phosphatidylinositol phosphate biosynthesis.</text>
</comment>
<reference evidence="19" key="1">
    <citation type="submission" date="2022-06" db="EMBL/GenBank/DDBJ databases">
        <title>Ornithinimicrobium HY1793.</title>
        <authorList>
            <person name="Huang Y."/>
        </authorList>
    </citation>
    <scope>NUCLEOTIDE SEQUENCE</scope>
    <source>
        <strain evidence="19">HY1793</strain>
    </source>
</reference>
<keyword evidence="17" id="KW-0444">Lipid biosynthesis</keyword>
<protein>
    <recommendedName>
        <fullName evidence="14 17">Phosphatidylinositol phosphate synthase</fullName>
        <shortName evidence="17">PIP synthase</shortName>
        <ecNumber evidence="17">2.7.8.-</ecNumber>
    </recommendedName>
    <alternativeName>
        <fullName evidence="15 17">CDP-diacylglycerol--D-myo-inositol-3-phosphate 3-phosphatidyltransferase</fullName>
    </alternativeName>
</protein>
<keyword evidence="17" id="KW-1208">Phospholipid metabolism</keyword>
<feature type="binding site" evidence="17">
    <location>
        <position position="69"/>
    </location>
    <ligand>
        <name>Mg(2+)</name>
        <dbReference type="ChEBI" id="CHEBI:18420"/>
        <label>1</label>
    </ligand>
</feature>
<evidence type="ECO:0000256" key="8">
    <source>
        <dbReference type="ARBA" id="ARBA00022692"/>
    </source>
</evidence>
<feature type="transmembrane region" description="Helical" evidence="17">
    <location>
        <begin position="114"/>
        <end position="132"/>
    </location>
</feature>
<dbReference type="PROSITE" id="PS00379">
    <property type="entry name" value="CDP_ALCOHOL_P_TRANSF"/>
    <property type="match status" value="1"/>
</dbReference>
<feature type="binding site" evidence="17">
    <location>
        <position position="66"/>
    </location>
    <ligand>
        <name>Mg(2+)</name>
        <dbReference type="ChEBI" id="CHEBI:18420"/>
        <label>1</label>
    </ligand>
</feature>
<dbReference type="EC" id="2.7.8.-" evidence="17"/>
<dbReference type="InterPro" id="IPR000462">
    <property type="entry name" value="CDP-OH_P_trans"/>
</dbReference>
<comment type="subunit">
    <text evidence="5 17">Homodimer.</text>
</comment>
<evidence type="ECO:0000256" key="17">
    <source>
        <dbReference type="HAMAP-Rule" id="MF_02241"/>
    </source>
</evidence>
<comment type="cofactor">
    <cofactor evidence="17">
        <name>Mg(2+)</name>
        <dbReference type="ChEBI" id="CHEBI:18420"/>
    </cofactor>
    <text evidence="17">Contains a di-nuclear catalytic Mg(2+) center.</text>
</comment>
<feature type="binding site" evidence="17">
    <location>
        <position position="74"/>
    </location>
    <ligand>
        <name>a CDP-1,2-diacyl-sn-glycerol</name>
        <dbReference type="ChEBI" id="CHEBI:58332"/>
    </ligand>
</feature>
<evidence type="ECO:0000256" key="1">
    <source>
        <dbReference type="ARBA" id="ARBA00004651"/>
    </source>
</evidence>
<feature type="transmembrane region" description="Helical" evidence="17">
    <location>
        <begin position="20"/>
        <end position="46"/>
    </location>
</feature>
<feature type="binding site" evidence="17">
    <location>
        <position position="87"/>
    </location>
    <ligand>
        <name>Mg(2+)</name>
        <dbReference type="ChEBI" id="CHEBI:18420"/>
        <label>2</label>
    </ligand>
</feature>
<keyword evidence="11 17" id="KW-1133">Transmembrane helix</keyword>
<keyword evidence="6 17" id="KW-1003">Cell membrane</keyword>
<dbReference type="Proteomes" id="UP001056455">
    <property type="component" value="Chromosome"/>
</dbReference>
<dbReference type="RefSeq" id="WP_252595545.1">
    <property type="nucleotide sequence ID" value="NZ_CP099489.1"/>
</dbReference>
<feature type="binding site" evidence="17">
    <location>
        <position position="91"/>
    </location>
    <ligand>
        <name>Mg(2+)</name>
        <dbReference type="ChEBI" id="CHEBI:18420"/>
        <label>2</label>
    </ligand>
</feature>
<dbReference type="Pfam" id="PF01066">
    <property type="entry name" value="CDP-OH_P_transf"/>
    <property type="match status" value="1"/>
</dbReference>
<keyword evidence="9 17" id="KW-0479">Metal-binding</keyword>
<feature type="binding site" evidence="17">
    <location>
        <position position="80"/>
    </location>
    <ligand>
        <name>a CDP-1,2-diacyl-sn-glycerol</name>
        <dbReference type="ChEBI" id="CHEBI:58332"/>
    </ligand>
</feature>
<name>A0ABY4YZ20_9MICO</name>
<evidence type="ECO:0000256" key="6">
    <source>
        <dbReference type="ARBA" id="ARBA00022475"/>
    </source>
</evidence>
<feature type="active site" description="Proton acceptor" evidence="17">
    <location>
        <position position="91"/>
    </location>
</feature>
<comment type="similarity">
    <text evidence="4 17 18">Belongs to the CDP-alcohol phosphatidyltransferase class-I family.</text>
</comment>
<dbReference type="EMBL" id="CP099489">
    <property type="protein sequence ID" value="USQ82004.1"/>
    <property type="molecule type" value="Genomic_DNA"/>
</dbReference>
<evidence type="ECO:0000256" key="3">
    <source>
        <dbReference type="ARBA" id="ARBA00005189"/>
    </source>
</evidence>
<dbReference type="NCBIfam" id="NF045883">
    <property type="entry name" value="PIPSynth"/>
    <property type="match status" value="1"/>
</dbReference>
<evidence type="ECO:0000256" key="18">
    <source>
        <dbReference type="RuleBase" id="RU003750"/>
    </source>
</evidence>
<keyword evidence="12 17" id="KW-0472">Membrane</keyword>
<dbReference type="HAMAP" id="MF_02241">
    <property type="entry name" value="PIP_synthase"/>
    <property type="match status" value="1"/>
</dbReference>
<feature type="binding site" evidence="17">
    <location>
        <position position="87"/>
    </location>
    <ligand>
        <name>Mg(2+)</name>
        <dbReference type="ChEBI" id="CHEBI:18420"/>
        <label>1</label>
    </ligand>
</feature>
<comment type="subcellular location">
    <subcellularLocation>
        <location evidence="1 17">Cell membrane</location>
        <topology evidence="1 17">Multi-pass membrane protein</topology>
    </subcellularLocation>
</comment>
<evidence type="ECO:0000256" key="2">
    <source>
        <dbReference type="ARBA" id="ARBA00004805"/>
    </source>
</evidence>
<dbReference type="InterPro" id="IPR044268">
    <property type="entry name" value="PIP_synthase_PgsA1"/>
</dbReference>
<feature type="binding site" evidence="17">
    <location>
        <begin position="29"/>
        <end position="32"/>
    </location>
    <ligand>
        <name>a CDP-1,2-diacyl-sn-glycerol</name>
        <dbReference type="ChEBI" id="CHEBI:58332"/>
    </ligand>
</feature>
<keyword evidence="17" id="KW-0594">Phospholipid biosynthesis</keyword>
<accession>A0ABY4YZ20</accession>
<organism evidence="19 20">
    <name type="scientific">Ornithinimicrobium faecis</name>
    <dbReference type="NCBI Taxonomy" id="2934158"/>
    <lineage>
        <taxon>Bacteria</taxon>
        <taxon>Bacillati</taxon>
        <taxon>Actinomycetota</taxon>
        <taxon>Actinomycetes</taxon>
        <taxon>Micrococcales</taxon>
        <taxon>Ornithinimicrobiaceae</taxon>
        <taxon>Ornithinimicrobium</taxon>
    </lineage>
</organism>
<evidence type="ECO:0000256" key="15">
    <source>
        <dbReference type="ARBA" id="ARBA00033137"/>
    </source>
</evidence>
<evidence type="ECO:0000313" key="19">
    <source>
        <dbReference type="EMBL" id="USQ82004.1"/>
    </source>
</evidence>
<feature type="transmembrane region" description="Helical" evidence="17">
    <location>
        <begin position="153"/>
        <end position="186"/>
    </location>
</feature>
<evidence type="ECO:0000256" key="5">
    <source>
        <dbReference type="ARBA" id="ARBA00011738"/>
    </source>
</evidence>
<dbReference type="InterPro" id="IPR043130">
    <property type="entry name" value="CDP-OH_PTrfase_TM_dom"/>
</dbReference>
<feature type="binding site" evidence="17">
    <location>
        <position position="70"/>
    </location>
    <ligand>
        <name>a CDP-1,2-diacyl-sn-glycerol</name>
        <dbReference type="ChEBI" id="CHEBI:58332"/>
    </ligand>
</feature>
<dbReference type="Gene3D" id="1.20.120.1760">
    <property type="match status" value="1"/>
</dbReference>
<sequence length="206" mass="22004">MLNKYARAFFTALLTPIARLLLRLGVSPDAVTVVGTIGVAFGALYFYPLGELWWGTLFITAFVFTDLIDGTMARMSDRTSSWGAFLDSTLDRIGDAAVFGGLILYFTGRGDDDLTAALALACLILGFIVSYAKARAESLGFTANVGIAERADRLVATLVTTGFCGLFLPMWVLTVVLGLLAVASLITVLQRILTVRTQAMTDAVGS</sequence>
<feature type="transmembrane region" description="Helical" evidence="17">
    <location>
        <begin position="52"/>
        <end position="68"/>
    </location>
</feature>
<comment type="catalytic activity">
    <reaction evidence="16 17">
        <text>a CDP-1,2-diacyl-sn-glycerol + 1D-myo-inositol 3-phosphate = a 1,2-diacyl-sn-glycero-3-phospho-(1D-myo-inositol-3-phosphate) + CMP + H(+)</text>
        <dbReference type="Rhea" id="RHEA:60504"/>
        <dbReference type="ChEBI" id="CHEBI:15378"/>
        <dbReference type="ChEBI" id="CHEBI:58088"/>
        <dbReference type="ChEBI" id="CHEBI:58332"/>
        <dbReference type="ChEBI" id="CHEBI:58401"/>
        <dbReference type="ChEBI" id="CHEBI:60377"/>
    </reaction>
</comment>
<evidence type="ECO:0000256" key="12">
    <source>
        <dbReference type="ARBA" id="ARBA00023136"/>
    </source>
</evidence>
<evidence type="ECO:0000256" key="10">
    <source>
        <dbReference type="ARBA" id="ARBA00022842"/>
    </source>
</evidence>
<keyword evidence="7 17" id="KW-0808">Transferase</keyword>
<comment type="catalytic activity">
    <reaction evidence="13 17">
        <text>1,2-di-(9Z-octadecenoyl)-sn-glycero-3-cytidine-5'-diphosphate + 1D-myo-inositol 3-phosphate = 1,2-di-(9Z-octadecenoyl)-sn-glycero-3-phospho-(1D-myo-inositol-3-phosphate) + CMP + H(+)</text>
        <dbReference type="Rhea" id="RHEA:61216"/>
        <dbReference type="ChEBI" id="CHEBI:15378"/>
        <dbReference type="ChEBI" id="CHEBI:58401"/>
        <dbReference type="ChEBI" id="CHEBI:60377"/>
        <dbReference type="ChEBI" id="CHEBI:85356"/>
        <dbReference type="ChEBI" id="CHEBI:144472"/>
    </reaction>
</comment>
<evidence type="ECO:0000256" key="14">
    <source>
        <dbReference type="ARBA" id="ARBA00024082"/>
    </source>
</evidence>
<dbReference type="InterPro" id="IPR048254">
    <property type="entry name" value="CDP_ALCOHOL_P_TRANSF_CS"/>
</dbReference>
<evidence type="ECO:0000256" key="16">
    <source>
        <dbReference type="ARBA" id="ARBA00048865"/>
    </source>
</evidence>
<feature type="binding site" evidence="17">
    <location>
        <position position="66"/>
    </location>
    <ligand>
        <name>Mg(2+)</name>
        <dbReference type="ChEBI" id="CHEBI:18420"/>
        <label>2</label>
    </ligand>
</feature>
<comment type="caution">
    <text evidence="17">Lacks conserved residue(s) required for the propagation of feature annotation.</text>
</comment>
<comment type="pathway">
    <text evidence="3">Lipid metabolism.</text>
</comment>
<gene>
    <name evidence="19" type="ORF">NF556_10285</name>
</gene>
<evidence type="ECO:0000256" key="4">
    <source>
        <dbReference type="ARBA" id="ARBA00010441"/>
    </source>
</evidence>
<keyword evidence="10 17" id="KW-0460">Magnesium</keyword>